<dbReference type="PANTHER" id="PTHR12732:SF0">
    <property type="entry name" value="PCI DOMAIN-CONTAINING PROTEIN 2"/>
    <property type="match status" value="1"/>
</dbReference>
<feature type="domain" description="PCI" evidence="4">
    <location>
        <begin position="207"/>
        <end position="388"/>
    </location>
</feature>
<proteinExistence type="evidence at transcript level"/>
<dbReference type="SMART" id="SM00753">
    <property type="entry name" value="PAM"/>
    <property type="match status" value="1"/>
</dbReference>
<dbReference type="GO" id="GO:0003723">
    <property type="term" value="F:RNA binding"/>
    <property type="evidence" value="ECO:0007669"/>
    <property type="project" value="InterPro"/>
</dbReference>
<accession>A0A4Y7NGS1</accession>
<dbReference type="GO" id="GO:0016973">
    <property type="term" value="P:poly(A)+ mRNA export from nucleus"/>
    <property type="evidence" value="ECO:0007669"/>
    <property type="project" value="TreeGrafter"/>
</dbReference>
<dbReference type="FunFam" id="1.10.10.10:FF:000146">
    <property type="entry name" value="PCI domain-containing protein 2 homolog"/>
    <property type="match status" value="1"/>
</dbReference>
<dbReference type="GO" id="GO:0003690">
    <property type="term" value="F:double-stranded DNA binding"/>
    <property type="evidence" value="ECO:0007669"/>
    <property type="project" value="InterPro"/>
</dbReference>
<dbReference type="GO" id="GO:0000973">
    <property type="term" value="P:post-transcriptional tethering of RNA polymerase II gene DNA at nuclear periphery"/>
    <property type="evidence" value="ECO:0007669"/>
    <property type="project" value="TreeGrafter"/>
</dbReference>
<protein>
    <recommendedName>
        <fullName evidence="3">PCI domain-containing protein 2 homolog</fullName>
    </recommendedName>
    <alternativeName>
        <fullName evidence="2">CSN12-like protein</fullName>
    </alternativeName>
</protein>
<dbReference type="GO" id="GO:0070390">
    <property type="term" value="C:transcription export complex 2"/>
    <property type="evidence" value="ECO:0007669"/>
    <property type="project" value="TreeGrafter"/>
</dbReference>
<gene>
    <name evidence="5" type="primary">EOG090X06A5</name>
</gene>
<evidence type="ECO:0000259" key="4">
    <source>
        <dbReference type="PROSITE" id="PS50250"/>
    </source>
</evidence>
<name>A0A4Y7NGS1_9CRUS</name>
<dbReference type="InterPro" id="IPR036388">
    <property type="entry name" value="WH-like_DNA-bd_sf"/>
</dbReference>
<dbReference type="PROSITE" id="PS50250">
    <property type="entry name" value="PCI"/>
    <property type="match status" value="1"/>
</dbReference>
<evidence type="ECO:0000256" key="1">
    <source>
        <dbReference type="ARBA" id="ARBA00025771"/>
    </source>
</evidence>
<dbReference type="Pfam" id="PF01399">
    <property type="entry name" value="PCI"/>
    <property type="match status" value="1"/>
</dbReference>
<sequence length="398" mass="46076">MNLNQYLREIQSSWDAQSGTEVSEFLSFNHPHVMSSKLTVEGFEKVVERLVEPPLDEIVVLHLRCLNCVNQQKYLDAYSEQSALVQAFTKLFQMQKEDNWALYIMYVISLDLRMFAIKADKELAKRGTDKPGQTLEKAAECLMGLFRVCAADNRSSERDTKRWGMLYLVNQLLKIYFRINKLHLCKALIRAIDASQLKDQFSLSQQVTYRYYVGRKAIFESDFKGAEKFLSYAFERCHKSCRANKRLILIYLIPVKMLLGHLPTLALLQKYDLLQFTEVVLAVREGNLLRLNKALLQHDAFFIRCGVYLILEKLKVITYRNLFKKVTLLMKTHLIPMESYLEALKFMEVEGIDMDETHCIIANLIFENKIKGYISNTHNKLVISKQNPFPSLAAGTGQ</sequence>
<dbReference type="InterPro" id="IPR045114">
    <property type="entry name" value="Csn12-like"/>
</dbReference>
<evidence type="ECO:0000256" key="2">
    <source>
        <dbReference type="ARBA" id="ARBA00033214"/>
    </source>
</evidence>
<dbReference type="GO" id="GO:0006368">
    <property type="term" value="P:transcription elongation by RNA polymerase II"/>
    <property type="evidence" value="ECO:0007669"/>
    <property type="project" value="TreeGrafter"/>
</dbReference>
<dbReference type="PANTHER" id="PTHR12732">
    <property type="entry name" value="UNCHARACTERIZED PROTEASOME COMPONENT REGION PCI-CONTAINING"/>
    <property type="match status" value="1"/>
</dbReference>
<organism evidence="5">
    <name type="scientific">Megafenestra aurita</name>
    <dbReference type="NCBI Taxonomy" id="2291010"/>
    <lineage>
        <taxon>Eukaryota</taxon>
        <taxon>Metazoa</taxon>
        <taxon>Ecdysozoa</taxon>
        <taxon>Arthropoda</taxon>
        <taxon>Crustacea</taxon>
        <taxon>Branchiopoda</taxon>
        <taxon>Diplostraca</taxon>
        <taxon>Cladocera</taxon>
        <taxon>Anomopoda</taxon>
        <taxon>Daphniidae</taxon>
        <taxon>Megafenestra</taxon>
    </lineage>
</organism>
<evidence type="ECO:0000313" key="5">
    <source>
        <dbReference type="EMBL" id="SVE92391.1"/>
    </source>
</evidence>
<dbReference type="EMBL" id="LR022772">
    <property type="protein sequence ID" value="SVE92391.1"/>
    <property type="molecule type" value="mRNA"/>
</dbReference>
<evidence type="ECO:0000256" key="3">
    <source>
        <dbReference type="ARBA" id="ARBA00072421"/>
    </source>
</evidence>
<dbReference type="AlphaFoldDB" id="A0A4Y7NGS1"/>
<dbReference type="Gene3D" id="1.10.10.10">
    <property type="entry name" value="Winged helix-like DNA-binding domain superfamily/Winged helix DNA-binding domain"/>
    <property type="match status" value="1"/>
</dbReference>
<dbReference type="InterPro" id="IPR000717">
    <property type="entry name" value="PCI_dom"/>
</dbReference>
<reference evidence="5" key="1">
    <citation type="submission" date="2018-08" db="EMBL/GenBank/DDBJ databases">
        <authorList>
            <person name="Cornetti L."/>
        </authorList>
    </citation>
    <scope>NUCLEOTIDE SEQUENCE</scope>
    <source>
        <strain evidence="5">CH-H-2</strain>
    </source>
</reference>
<comment type="similarity">
    <text evidence="1">Belongs to the CSN12 family.</text>
</comment>